<name>A0A564Z249_HYMDI</name>
<dbReference type="Proteomes" id="UP000321570">
    <property type="component" value="Unassembled WGS sequence"/>
</dbReference>
<protein>
    <submittedName>
        <fullName evidence="2">Uncharacterized protein</fullName>
    </submittedName>
</protein>
<accession>A0A564Z249</accession>
<gene>
    <name evidence="2" type="ORF">WMSIL1_LOCUS11548</name>
</gene>
<keyword evidence="3" id="KW-1185">Reference proteome</keyword>
<feature type="compositionally biased region" description="Polar residues" evidence="1">
    <location>
        <begin position="35"/>
        <end position="44"/>
    </location>
</feature>
<evidence type="ECO:0000313" key="2">
    <source>
        <dbReference type="EMBL" id="VUZ53601.1"/>
    </source>
</evidence>
<feature type="region of interest" description="Disordered" evidence="1">
    <location>
        <begin position="22"/>
        <end position="73"/>
    </location>
</feature>
<dbReference type="EMBL" id="CABIJS010000555">
    <property type="protein sequence ID" value="VUZ53601.1"/>
    <property type="molecule type" value="Genomic_DNA"/>
</dbReference>
<evidence type="ECO:0000313" key="3">
    <source>
        <dbReference type="Proteomes" id="UP000321570"/>
    </source>
</evidence>
<organism evidence="2 3">
    <name type="scientific">Hymenolepis diminuta</name>
    <name type="common">Rat tapeworm</name>
    <dbReference type="NCBI Taxonomy" id="6216"/>
    <lineage>
        <taxon>Eukaryota</taxon>
        <taxon>Metazoa</taxon>
        <taxon>Spiralia</taxon>
        <taxon>Lophotrochozoa</taxon>
        <taxon>Platyhelminthes</taxon>
        <taxon>Cestoda</taxon>
        <taxon>Eucestoda</taxon>
        <taxon>Cyclophyllidea</taxon>
        <taxon>Hymenolepididae</taxon>
        <taxon>Hymenolepis</taxon>
    </lineage>
</organism>
<reference evidence="2 3" key="1">
    <citation type="submission" date="2019-07" db="EMBL/GenBank/DDBJ databases">
        <authorList>
            <person name="Jastrzebski P J."/>
            <person name="Paukszto L."/>
            <person name="Jastrzebski P J."/>
        </authorList>
    </citation>
    <scope>NUCLEOTIDE SEQUENCE [LARGE SCALE GENOMIC DNA]</scope>
    <source>
        <strain evidence="2 3">WMS-il1</strain>
    </source>
</reference>
<sequence length="73" mass="8780">MPILWRTSLSSGLPYRRRHCQNCNDDGHKKDFYRESSTNSSTRQNPKKRRPLTQTRKSEPRHLLSNLRMRKIL</sequence>
<evidence type="ECO:0000256" key="1">
    <source>
        <dbReference type="SAM" id="MobiDB-lite"/>
    </source>
</evidence>
<dbReference type="AlphaFoldDB" id="A0A564Z249"/>
<feature type="compositionally biased region" description="Basic and acidic residues" evidence="1">
    <location>
        <begin position="25"/>
        <end position="34"/>
    </location>
</feature>
<proteinExistence type="predicted"/>